<keyword evidence="4" id="KW-1185">Reference proteome</keyword>
<evidence type="ECO:0000313" key="3">
    <source>
        <dbReference type="EMBL" id="MBM6807300.1"/>
    </source>
</evidence>
<dbReference type="Pfam" id="PF15632">
    <property type="entry name" value="ATPgrasp_Ter"/>
    <property type="match status" value="1"/>
</dbReference>
<dbReference type="InterPro" id="IPR048764">
    <property type="entry name" value="PylC_N"/>
</dbReference>
<dbReference type="RefSeq" id="WP_204501207.1">
    <property type="nucleotide sequence ID" value="NZ_JACJKJ010000020.1"/>
</dbReference>
<protein>
    <submittedName>
        <fullName evidence="3">ATP-grasp domain-containing protein</fullName>
    </submittedName>
</protein>
<keyword evidence="1" id="KW-0067">ATP-binding</keyword>
<dbReference type="Proteomes" id="UP000782117">
    <property type="component" value="Unassembled WGS sequence"/>
</dbReference>
<evidence type="ECO:0000313" key="4">
    <source>
        <dbReference type="Proteomes" id="UP000782117"/>
    </source>
</evidence>
<dbReference type="EMBL" id="JACJKJ010000020">
    <property type="protein sequence ID" value="MBM6807300.1"/>
    <property type="molecule type" value="Genomic_DNA"/>
</dbReference>
<dbReference type="Pfam" id="PF21360">
    <property type="entry name" value="PylC-like_N"/>
    <property type="match status" value="1"/>
</dbReference>
<organism evidence="3 4">
    <name type="scientific">Bacteroides caecicola</name>
    <dbReference type="NCBI Taxonomy" id="1462569"/>
    <lineage>
        <taxon>Bacteria</taxon>
        <taxon>Pseudomonadati</taxon>
        <taxon>Bacteroidota</taxon>
        <taxon>Bacteroidia</taxon>
        <taxon>Bacteroidales</taxon>
        <taxon>Bacteroidaceae</taxon>
        <taxon>Bacteroides</taxon>
    </lineage>
</organism>
<dbReference type="PROSITE" id="PS50975">
    <property type="entry name" value="ATP_GRASP"/>
    <property type="match status" value="1"/>
</dbReference>
<proteinExistence type="predicted"/>
<evidence type="ECO:0000256" key="1">
    <source>
        <dbReference type="PROSITE-ProRule" id="PRU00409"/>
    </source>
</evidence>
<dbReference type="InterPro" id="IPR013815">
    <property type="entry name" value="ATP_grasp_subdomain_1"/>
</dbReference>
<dbReference type="Gene3D" id="3.40.50.20">
    <property type="match status" value="1"/>
</dbReference>
<feature type="domain" description="ATP-grasp" evidence="2">
    <location>
        <begin position="115"/>
        <end position="291"/>
    </location>
</feature>
<gene>
    <name evidence="3" type="ORF">H6A24_12475</name>
</gene>
<dbReference type="SUPFAM" id="SSF56059">
    <property type="entry name" value="Glutathione synthetase ATP-binding domain-like"/>
    <property type="match status" value="1"/>
</dbReference>
<name>A0ABS2FCA9_9BACE</name>
<sequence>MSNILITSAGKRVSLVKIFRKTLQNIFPDAKVFTTDMNPMMAPAGIVSDRCFKVPKVTDDTYINVLIEICLENNISLIIPTIDTELIVLAENKSLLYSKGIKAIISDYDFIMLCRDKRKTSVLFRELDIRIPELRDKENPIFPMFAKPYDGSLSKDIYIIRNKEDLNPHILNNSKLLFMEYIDKNLYKEFTVDMYYGLDNRVKSIVPRERVEIRAGEINKGYTRKNYIIPYLRERMEYMPGVIGCICIQLFFNEINQDVIGIEINPRFGGGYPLSYYAGADFPSYVLKEYLLNESIPYTEDWLDNTLMLRYDEEIIVYEK</sequence>
<evidence type="ECO:0000259" key="2">
    <source>
        <dbReference type="PROSITE" id="PS50975"/>
    </source>
</evidence>
<dbReference type="InterPro" id="IPR011761">
    <property type="entry name" value="ATP-grasp"/>
</dbReference>
<accession>A0ABS2FCA9</accession>
<reference evidence="3 4" key="1">
    <citation type="journal article" date="2021" name="Sci. Rep.">
        <title>The distribution of antibiotic resistance genes in chicken gut microbiota commensals.</title>
        <authorList>
            <person name="Juricova H."/>
            <person name="Matiasovicova J."/>
            <person name="Kubasova T."/>
            <person name="Cejkova D."/>
            <person name="Rychlik I."/>
        </authorList>
    </citation>
    <scope>NUCLEOTIDE SEQUENCE [LARGE SCALE GENOMIC DNA]</scope>
    <source>
        <strain evidence="3 4">An768</strain>
    </source>
</reference>
<keyword evidence="1" id="KW-0547">Nucleotide-binding</keyword>
<comment type="caution">
    <text evidence="3">The sequence shown here is derived from an EMBL/GenBank/DDBJ whole genome shotgun (WGS) entry which is preliminary data.</text>
</comment>
<dbReference type="Gene3D" id="3.30.1490.20">
    <property type="entry name" value="ATP-grasp fold, A domain"/>
    <property type="match status" value="1"/>
</dbReference>
<dbReference type="Gene3D" id="3.30.470.20">
    <property type="entry name" value="ATP-grasp fold, B domain"/>
    <property type="match status" value="1"/>
</dbReference>